<feature type="non-terminal residue" evidence="2">
    <location>
        <position position="130"/>
    </location>
</feature>
<name>A0A2J8P547_PANTR</name>
<feature type="region of interest" description="Disordered" evidence="1">
    <location>
        <begin position="1"/>
        <end position="32"/>
    </location>
</feature>
<organism evidence="2 3">
    <name type="scientific">Pan troglodytes</name>
    <name type="common">Chimpanzee</name>
    <dbReference type="NCBI Taxonomy" id="9598"/>
    <lineage>
        <taxon>Eukaryota</taxon>
        <taxon>Metazoa</taxon>
        <taxon>Chordata</taxon>
        <taxon>Craniata</taxon>
        <taxon>Vertebrata</taxon>
        <taxon>Euteleostomi</taxon>
        <taxon>Mammalia</taxon>
        <taxon>Eutheria</taxon>
        <taxon>Euarchontoglires</taxon>
        <taxon>Primates</taxon>
        <taxon>Haplorrhini</taxon>
        <taxon>Catarrhini</taxon>
        <taxon>Hominidae</taxon>
        <taxon>Pan</taxon>
    </lineage>
</organism>
<accession>A0A2J8P547</accession>
<evidence type="ECO:0000256" key="1">
    <source>
        <dbReference type="SAM" id="MobiDB-lite"/>
    </source>
</evidence>
<dbReference type="AlphaFoldDB" id="A0A2J8P547"/>
<feature type="compositionally biased region" description="Basic and acidic residues" evidence="1">
    <location>
        <begin position="19"/>
        <end position="31"/>
    </location>
</feature>
<dbReference type="EMBL" id="NBAG03000219">
    <property type="protein sequence ID" value="PNI79142.1"/>
    <property type="molecule type" value="Genomic_DNA"/>
</dbReference>
<proteinExistence type="predicted"/>
<evidence type="ECO:0000313" key="2">
    <source>
        <dbReference type="EMBL" id="PNI79142.1"/>
    </source>
</evidence>
<comment type="caution">
    <text evidence="2">The sequence shown here is derived from an EMBL/GenBank/DDBJ whole genome shotgun (WGS) entry which is preliminary data.</text>
</comment>
<reference evidence="2 3" key="1">
    <citation type="submission" date="2017-12" db="EMBL/GenBank/DDBJ databases">
        <title>High-resolution comparative analysis of great ape genomes.</title>
        <authorList>
            <person name="Pollen A."/>
            <person name="Hastie A."/>
            <person name="Hormozdiari F."/>
            <person name="Dougherty M."/>
            <person name="Liu R."/>
            <person name="Chaisson M."/>
            <person name="Hoppe E."/>
            <person name="Hill C."/>
            <person name="Pang A."/>
            <person name="Hillier L."/>
            <person name="Baker C."/>
            <person name="Armstrong J."/>
            <person name="Shendure J."/>
            <person name="Paten B."/>
            <person name="Wilson R."/>
            <person name="Chao H."/>
            <person name="Schneider V."/>
            <person name="Ventura M."/>
            <person name="Kronenberg Z."/>
            <person name="Murali S."/>
            <person name="Gordon D."/>
            <person name="Cantsilieris S."/>
            <person name="Munson K."/>
            <person name="Nelson B."/>
            <person name="Raja A."/>
            <person name="Underwood J."/>
            <person name="Diekhans M."/>
            <person name="Fiddes I."/>
            <person name="Haussler D."/>
            <person name="Eichler E."/>
        </authorList>
    </citation>
    <scope>NUCLEOTIDE SEQUENCE [LARGE SCALE GENOMIC DNA]</scope>
    <source>
        <strain evidence="2">Yerkes chimp pedigree #C0471</strain>
    </source>
</reference>
<sequence>MAQISSNSGFKECPSSHPEPTRAKDVDKEEALQMEAEALAKLQKDRQVTDNQRGFELSSSTRKKAQVYNKQDYDLMVFPESDSQKRALDIDVEKLTQAELEKLLLDDSFETKKTPVLPVTPILSPSFSAQ</sequence>
<dbReference type="Proteomes" id="UP000236370">
    <property type="component" value="Unassembled WGS sequence"/>
</dbReference>
<evidence type="ECO:0000313" key="3">
    <source>
        <dbReference type="Proteomes" id="UP000236370"/>
    </source>
</evidence>
<gene>
    <name evidence="2" type="ORF">CK820_G0005675</name>
</gene>
<protein>
    <submittedName>
        <fullName evidence="2">PIK3C2A isoform 2</fullName>
    </submittedName>
</protein>